<evidence type="ECO:0000259" key="6">
    <source>
        <dbReference type="Pfam" id="PF13166"/>
    </source>
</evidence>
<evidence type="ECO:0000256" key="2">
    <source>
        <dbReference type="ARBA" id="ARBA00011322"/>
    </source>
</evidence>
<dbReference type="AlphaFoldDB" id="A0A6N7W5Y4"/>
<comment type="similarity">
    <text evidence="1">Belongs to the SMC family. SbcC subfamily.</text>
</comment>
<feature type="compositionally biased region" description="Polar residues" evidence="5">
    <location>
        <begin position="782"/>
        <end position="796"/>
    </location>
</feature>
<gene>
    <name evidence="7" type="ORF">FYJ24_08545</name>
</gene>
<keyword evidence="4" id="KW-0175">Coiled coil</keyword>
<feature type="region of interest" description="Disordered" evidence="5">
    <location>
        <begin position="120"/>
        <end position="145"/>
    </location>
</feature>
<evidence type="ECO:0000256" key="1">
    <source>
        <dbReference type="ARBA" id="ARBA00006930"/>
    </source>
</evidence>
<dbReference type="InterPro" id="IPR026866">
    <property type="entry name" value="CR006_AAA"/>
</dbReference>
<comment type="subunit">
    <text evidence="2">Heterodimer of SbcC and SbcD.</text>
</comment>
<evidence type="ECO:0000313" key="8">
    <source>
        <dbReference type="Proteomes" id="UP000470875"/>
    </source>
</evidence>
<accession>A0A6N7W5Y4</accession>
<evidence type="ECO:0000313" key="7">
    <source>
        <dbReference type="EMBL" id="MSS84811.1"/>
    </source>
</evidence>
<dbReference type="Pfam" id="PF13166">
    <property type="entry name" value="AAA_13"/>
    <property type="match status" value="1"/>
</dbReference>
<dbReference type="PANTHER" id="PTHR32114">
    <property type="entry name" value="ABC TRANSPORTER ABCH.3"/>
    <property type="match status" value="1"/>
</dbReference>
<feature type="compositionally biased region" description="Basic and acidic residues" evidence="5">
    <location>
        <begin position="120"/>
        <end position="140"/>
    </location>
</feature>
<feature type="coiled-coil region" evidence="4">
    <location>
        <begin position="418"/>
        <end position="459"/>
    </location>
</feature>
<reference evidence="7 8" key="1">
    <citation type="submission" date="2019-08" db="EMBL/GenBank/DDBJ databases">
        <title>In-depth cultivation of the pig gut microbiome towards novel bacterial diversity and tailored functional studies.</title>
        <authorList>
            <person name="Wylensek D."/>
            <person name="Hitch T.C.A."/>
            <person name="Clavel T."/>
        </authorList>
    </citation>
    <scope>NUCLEOTIDE SEQUENCE [LARGE SCALE GENOMIC DNA]</scope>
    <source>
        <strain evidence="7 8">WB03_NA08</strain>
    </source>
</reference>
<keyword evidence="8" id="KW-1185">Reference proteome</keyword>
<organism evidence="7 8">
    <name type="scientific">Scrofimicrobium canadense</name>
    <dbReference type="NCBI Taxonomy" id="2652290"/>
    <lineage>
        <taxon>Bacteria</taxon>
        <taxon>Bacillati</taxon>
        <taxon>Actinomycetota</taxon>
        <taxon>Actinomycetes</taxon>
        <taxon>Actinomycetales</taxon>
        <taxon>Actinomycetaceae</taxon>
        <taxon>Scrofimicrobium</taxon>
    </lineage>
</organism>
<evidence type="ECO:0000256" key="4">
    <source>
        <dbReference type="SAM" id="Coils"/>
    </source>
</evidence>
<dbReference type="InterPro" id="IPR027417">
    <property type="entry name" value="P-loop_NTPase"/>
</dbReference>
<dbReference type="Proteomes" id="UP000470875">
    <property type="component" value="Unassembled WGS sequence"/>
</dbReference>
<evidence type="ECO:0000256" key="5">
    <source>
        <dbReference type="SAM" id="MobiDB-lite"/>
    </source>
</evidence>
<name>A0A6N7W5Y4_9ACTO</name>
<feature type="region of interest" description="Disordered" evidence="5">
    <location>
        <begin position="772"/>
        <end position="796"/>
    </location>
</feature>
<sequence length="796" mass="90266">MTNSYVQENWLREMHVDKYPSEILSLTLNEATFHNETVPLAAVNFFFGNNGTGKTTLARSLKTGMGVAWNPERQPDDYTLHLYDRTFVEDNLRSSSQLAGVFTLDEQNIQVEDQIAQASKELDEQRTRRNKAKEQRDEKNQSLTTLTEKTAGTCWDKSTDIRTRFPATQEGKKKSKQRFFDEVLSQQTAKEHDLEDVGKLYSVAFDVEARTYPRLAALRDEIPDSDLLGKAITSSADTEYAQFVKTLGALGWIEQGHAAYATEARDTCPYCAQKLPENFEEQLAASIDDSYRADVTALKAFASDYQAVTSALLETPKSHQLADLKPGLDLAEYDTQLELLRVTVEANLKTLDAKIQQPATIVTLEPVQPVVEKINRLIGQANTQIDQHNTVVNNQRSQQQTCIQQVWEHLAFDLDETVTAYRRDKATLESEIAALDKEKAAADQRVHELELDIENLTKQTVNTAQTMITINKLLHDSGFEGFKLREKPSTPNVYEVIRANGEIADRLSEGERNFIAFLYFYFHLQGSLTNTGEIKDKIVIIDDPVSSMDTGALFIVAALIRELVNITLNNWGPPTGTSGRDHIKQIFVLTHNAYFFKEATYNRVSYYKHVSYYLVRKHNNVSSVLTCVRNRHDAPSLQENYSPVANAYATLWQEYKEVSSSTTLLNVMRRILEHYFLQLCGHDGANLRTHILEDHRDQFITVNDDGSQDLTDLRQAESILAYINHEMTGLGDDTFYIEHAADSETCRRVFHSIFNLMGQEQHYNMMMQQTTDFNAPSKPVGAQQTTIPSTQEEATQ</sequence>
<dbReference type="Gene3D" id="3.40.50.300">
    <property type="entry name" value="P-loop containing nucleotide triphosphate hydrolases"/>
    <property type="match status" value="2"/>
</dbReference>
<protein>
    <recommendedName>
        <fullName evidence="3">Nuclease SbcCD subunit C</fullName>
    </recommendedName>
</protein>
<evidence type="ECO:0000256" key="3">
    <source>
        <dbReference type="ARBA" id="ARBA00013368"/>
    </source>
</evidence>
<proteinExistence type="inferred from homology"/>
<comment type="caution">
    <text evidence="7">The sequence shown here is derived from an EMBL/GenBank/DDBJ whole genome shotgun (WGS) entry which is preliminary data.</text>
</comment>
<dbReference type="PANTHER" id="PTHR32114:SF2">
    <property type="entry name" value="ABC TRANSPORTER ABCH.3"/>
    <property type="match status" value="1"/>
</dbReference>
<dbReference type="EMBL" id="VULO01000009">
    <property type="protein sequence ID" value="MSS84811.1"/>
    <property type="molecule type" value="Genomic_DNA"/>
</dbReference>
<feature type="domain" description="Protein CR006 P-loop" evidence="6">
    <location>
        <begin position="34"/>
        <end position="754"/>
    </location>
</feature>
<dbReference type="SUPFAM" id="SSF52540">
    <property type="entry name" value="P-loop containing nucleoside triphosphate hydrolases"/>
    <property type="match status" value="1"/>
</dbReference>